<evidence type="ECO:0000313" key="2">
    <source>
        <dbReference type="EMBL" id="MCD9645275.1"/>
    </source>
</evidence>
<proteinExistence type="predicted"/>
<feature type="compositionally biased region" description="Basic and acidic residues" evidence="1">
    <location>
        <begin position="60"/>
        <end position="75"/>
    </location>
</feature>
<feature type="compositionally biased region" description="Polar residues" evidence="1">
    <location>
        <begin position="35"/>
        <end position="51"/>
    </location>
</feature>
<organism evidence="2 3">
    <name type="scientific">Datura stramonium</name>
    <name type="common">Jimsonweed</name>
    <name type="synonym">Common thornapple</name>
    <dbReference type="NCBI Taxonomy" id="4076"/>
    <lineage>
        <taxon>Eukaryota</taxon>
        <taxon>Viridiplantae</taxon>
        <taxon>Streptophyta</taxon>
        <taxon>Embryophyta</taxon>
        <taxon>Tracheophyta</taxon>
        <taxon>Spermatophyta</taxon>
        <taxon>Magnoliopsida</taxon>
        <taxon>eudicotyledons</taxon>
        <taxon>Gunneridae</taxon>
        <taxon>Pentapetalae</taxon>
        <taxon>asterids</taxon>
        <taxon>lamiids</taxon>
        <taxon>Solanales</taxon>
        <taxon>Solanaceae</taxon>
        <taxon>Solanoideae</taxon>
        <taxon>Datureae</taxon>
        <taxon>Datura</taxon>
    </lineage>
</organism>
<name>A0ABS8VDD5_DATST</name>
<feature type="non-terminal residue" evidence="2">
    <location>
        <position position="94"/>
    </location>
</feature>
<keyword evidence="3" id="KW-1185">Reference proteome</keyword>
<accession>A0ABS8VDD5</accession>
<comment type="caution">
    <text evidence="2">The sequence shown here is derived from an EMBL/GenBank/DDBJ whole genome shotgun (WGS) entry which is preliminary data.</text>
</comment>
<dbReference type="EMBL" id="JACEIK010004383">
    <property type="protein sequence ID" value="MCD9645275.1"/>
    <property type="molecule type" value="Genomic_DNA"/>
</dbReference>
<dbReference type="Proteomes" id="UP000823775">
    <property type="component" value="Unassembled WGS sequence"/>
</dbReference>
<feature type="region of interest" description="Disordered" evidence="1">
    <location>
        <begin position="35"/>
        <end position="94"/>
    </location>
</feature>
<evidence type="ECO:0000256" key="1">
    <source>
        <dbReference type="SAM" id="MobiDB-lite"/>
    </source>
</evidence>
<gene>
    <name evidence="2" type="ORF">HAX54_034101</name>
</gene>
<evidence type="ECO:0000313" key="3">
    <source>
        <dbReference type="Proteomes" id="UP000823775"/>
    </source>
</evidence>
<protein>
    <submittedName>
        <fullName evidence="2">Uncharacterized protein</fullName>
    </submittedName>
</protein>
<sequence length="94" mass="10343">MADMTVWGLSSDCSVYIASLDPISSDILTVSPLLQQAPSSGKPPATQQSRIPTPVKHIGNFKDGRSKDRHDDERRKHVKKGGIRETNSKKRASE</sequence>
<reference evidence="2 3" key="1">
    <citation type="journal article" date="2021" name="BMC Genomics">
        <title>Datura genome reveals duplications of psychoactive alkaloid biosynthetic genes and high mutation rate following tissue culture.</title>
        <authorList>
            <person name="Rajewski A."/>
            <person name="Carter-House D."/>
            <person name="Stajich J."/>
            <person name="Litt A."/>
        </authorList>
    </citation>
    <scope>NUCLEOTIDE SEQUENCE [LARGE SCALE GENOMIC DNA]</scope>
    <source>
        <strain evidence="2">AR-01</strain>
    </source>
</reference>
<feature type="compositionally biased region" description="Basic and acidic residues" evidence="1">
    <location>
        <begin position="82"/>
        <end position="94"/>
    </location>
</feature>